<organism evidence="1 2">
    <name type="scientific">Apolygus lucorum</name>
    <name type="common">Small green plant bug</name>
    <name type="synonym">Lygocoris lucorum</name>
    <dbReference type="NCBI Taxonomy" id="248454"/>
    <lineage>
        <taxon>Eukaryota</taxon>
        <taxon>Metazoa</taxon>
        <taxon>Ecdysozoa</taxon>
        <taxon>Arthropoda</taxon>
        <taxon>Hexapoda</taxon>
        <taxon>Insecta</taxon>
        <taxon>Pterygota</taxon>
        <taxon>Neoptera</taxon>
        <taxon>Paraneoptera</taxon>
        <taxon>Hemiptera</taxon>
        <taxon>Heteroptera</taxon>
        <taxon>Panheteroptera</taxon>
        <taxon>Cimicomorpha</taxon>
        <taxon>Miridae</taxon>
        <taxon>Mirini</taxon>
        <taxon>Apolygus</taxon>
    </lineage>
</organism>
<dbReference type="Proteomes" id="UP000466442">
    <property type="component" value="Unassembled WGS sequence"/>
</dbReference>
<dbReference type="AlphaFoldDB" id="A0A6A4JW94"/>
<dbReference type="EMBL" id="WIXP02000007">
    <property type="protein sequence ID" value="KAF6207956.1"/>
    <property type="molecule type" value="Genomic_DNA"/>
</dbReference>
<keyword evidence="2" id="KW-1185">Reference proteome</keyword>
<proteinExistence type="predicted"/>
<sequence>MDAMMEKNVFTGLRRRVQSGNKGNLSSIDHLRVCIVLQDFIYFDFWAFFLLLTPMYALKALGYVTEKGVIYVAPYVIAFGMIYFKSLIHVKNWVMKKWTDYKDF</sequence>
<name>A0A6A4JW94_APOLU</name>
<gene>
    <name evidence="1" type="ORF">GE061_016405</name>
</gene>
<protein>
    <submittedName>
        <fullName evidence="1">Uncharacterized protein</fullName>
    </submittedName>
</protein>
<accession>A0A6A4JW94</accession>
<comment type="caution">
    <text evidence="1">The sequence shown here is derived from an EMBL/GenBank/DDBJ whole genome shotgun (WGS) entry which is preliminary data.</text>
</comment>
<evidence type="ECO:0000313" key="2">
    <source>
        <dbReference type="Proteomes" id="UP000466442"/>
    </source>
</evidence>
<reference evidence="1" key="1">
    <citation type="journal article" date="2021" name="Mol. Ecol. Resour.">
        <title>Apolygus lucorum genome provides insights into omnivorousness and mesophyll feeding.</title>
        <authorList>
            <person name="Liu Y."/>
            <person name="Liu H."/>
            <person name="Wang H."/>
            <person name="Huang T."/>
            <person name="Liu B."/>
            <person name="Yang B."/>
            <person name="Yin L."/>
            <person name="Li B."/>
            <person name="Zhang Y."/>
            <person name="Zhang S."/>
            <person name="Jiang F."/>
            <person name="Zhang X."/>
            <person name="Ren Y."/>
            <person name="Wang B."/>
            <person name="Wang S."/>
            <person name="Lu Y."/>
            <person name="Wu K."/>
            <person name="Fan W."/>
            <person name="Wang G."/>
        </authorList>
    </citation>
    <scope>NUCLEOTIDE SEQUENCE</scope>
    <source>
        <strain evidence="1">12Hb</strain>
    </source>
</reference>
<evidence type="ECO:0000313" key="1">
    <source>
        <dbReference type="EMBL" id="KAF6207956.1"/>
    </source>
</evidence>